<evidence type="ECO:0000313" key="2">
    <source>
        <dbReference type="EMBL" id="KJE92438.1"/>
    </source>
</evidence>
<accession>A0A0D2WP89</accession>
<dbReference type="EMBL" id="KE346363">
    <property type="protein sequence ID" value="KJE92438.1"/>
    <property type="molecule type" value="Genomic_DNA"/>
</dbReference>
<sequence length="284" mass="30332">MSVDVSHSISIETNKENFELSENVASKFSSFSSSMQVSNAATSRAPFAQTSANRFNVNMDHSTQSKLRFGCFAFSKPTTIESACNSNIRQEENQENGSSSSSTPVAPRSVDQSPVVASSVEFQSPVLPRLQKSGASSDVQGSISDNQVTERLAMLSPRQQQQRSVERLQLRLQMSASARQRGSDSLSRSIVFADLKRRHSLARLEFAPASPVQTQATGAVQSTLSSTASPSAAASASCPATPTVLSTSRHGPLTVSVVAKGTLQRARQASCVAVPSSSWCYEFS</sequence>
<evidence type="ECO:0000256" key="1">
    <source>
        <dbReference type="SAM" id="MobiDB-lite"/>
    </source>
</evidence>
<evidence type="ECO:0000313" key="3">
    <source>
        <dbReference type="Proteomes" id="UP000008743"/>
    </source>
</evidence>
<keyword evidence="3" id="KW-1185">Reference proteome</keyword>
<feature type="region of interest" description="Disordered" evidence="1">
    <location>
        <begin position="90"/>
        <end position="114"/>
    </location>
</feature>
<dbReference type="InParanoid" id="A0A0D2WP89"/>
<dbReference type="RefSeq" id="XP_004364254.1">
    <property type="nucleotide sequence ID" value="XM_004364197.2"/>
</dbReference>
<proteinExistence type="predicted"/>
<name>A0A0D2WP89_CAPO3</name>
<dbReference type="Proteomes" id="UP000008743">
    <property type="component" value="Unassembled WGS sequence"/>
</dbReference>
<protein>
    <submittedName>
        <fullName evidence="2">Uncharacterized protein</fullName>
    </submittedName>
</protein>
<reference evidence="3" key="1">
    <citation type="submission" date="2011-02" db="EMBL/GenBank/DDBJ databases">
        <title>The Genome Sequence of Capsaspora owczarzaki ATCC 30864.</title>
        <authorList>
            <person name="Russ C."/>
            <person name="Cuomo C."/>
            <person name="Burger G."/>
            <person name="Gray M.W."/>
            <person name="Holland P.W.H."/>
            <person name="King N."/>
            <person name="Lang F.B.F."/>
            <person name="Roger A.J."/>
            <person name="Ruiz-Trillo I."/>
            <person name="Young S.K."/>
            <person name="Zeng Q."/>
            <person name="Gargeya S."/>
            <person name="Alvarado L."/>
            <person name="Berlin A."/>
            <person name="Chapman S.B."/>
            <person name="Chen Z."/>
            <person name="Freedman E."/>
            <person name="Gellesch M."/>
            <person name="Goldberg J."/>
            <person name="Griggs A."/>
            <person name="Gujja S."/>
            <person name="Heilman E."/>
            <person name="Heiman D."/>
            <person name="Howarth C."/>
            <person name="Mehta T."/>
            <person name="Neiman D."/>
            <person name="Pearson M."/>
            <person name="Roberts A."/>
            <person name="Saif S."/>
            <person name="Shea T."/>
            <person name="Shenoy N."/>
            <person name="Sisk P."/>
            <person name="Stolte C."/>
            <person name="Sykes S."/>
            <person name="White J."/>
            <person name="Yandava C."/>
            <person name="Haas B."/>
            <person name="Nusbaum C."/>
            <person name="Birren B."/>
        </authorList>
    </citation>
    <scope>NUCLEOTIDE SEQUENCE</scope>
    <source>
        <strain evidence="3">ATCC 30864</strain>
    </source>
</reference>
<gene>
    <name evidence="2" type="ORF">CAOG_003415</name>
</gene>
<dbReference type="AlphaFoldDB" id="A0A0D2WP89"/>
<organism evidence="2 3">
    <name type="scientific">Capsaspora owczarzaki (strain ATCC 30864)</name>
    <dbReference type="NCBI Taxonomy" id="595528"/>
    <lineage>
        <taxon>Eukaryota</taxon>
        <taxon>Filasterea</taxon>
        <taxon>Capsaspora</taxon>
    </lineage>
</organism>